<proteinExistence type="predicted"/>
<dbReference type="EMBL" id="RKMK01000078">
    <property type="protein sequence ID" value="RXG84217.1"/>
    <property type="molecule type" value="Genomic_DNA"/>
</dbReference>
<reference evidence="1 2" key="1">
    <citation type="submission" date="2018-11" db="EMBL/GenBank/DDBJ databases">
        <title>Bradyrhizobium sp. nov., isolated from effective nodules of peanut in China.</title>
        <authorList>
            <person name="Li Y."/>
        </authorList>
    </citation>
    <scope>NUCLEOTIDE SEQUENCE [LARGE SCALE GENOMIC DNA]</scope>
    <source>
        <strain evidence="1 2">CCBAU 51770</strain>
    </source>
</reference>
<dbReference type="AlphaFoldDB" id="A0A4Q0Q5Y1"/>
<gene>
    <name evidence="1" type="ORF">EAS61_39590</name>
</gene>
<accession>A0A4Q0Q5Y1</accession>
<dbReference type="RefSeq" id="WP_128957272.1">
    <property type="nucleotide sequence ID" value="NZ_RKMK01000078.1"/>
</dbReference>
<name>A0A4Q0Q5Y1_9BRAD</name>
<protein>
    <submittedName>
        <fullName evidence="1">Uncharacterized protein</fullName>
    </submittedName>
</protein>
<dbReference type="Proteomes" id="UP000290174">
    <property type="component" value="Unassembled WGS sequence"/>
</dbReference>
<organism evidence="1 2">
    <name type="scientific">Bradyrhizobium zhanjiangense</name>
    <dbReference type="NCBI Taxonomy" id="1325107"/>
    <lineage>
        <taxon>Bacteria</taxon>
        <taxon>Pseudomonadati</taxon>
        <taxon>Pseudomonadota</taxon>
        <taxon>Alphaproteobacteria</taxon>
        <taxon>Hyphomicrobiales</taxon>
        <taxon>Nitrobacteraceae</taxon>
        <taxon>Bradyrhizobium</taxon>
    </lineage>
</organism>
<evidence type="ECO:0000313" key="1">
    <source>
        <dbReference type="EMBL" id="RXG84217.1"/>
    </source>
</evidence>
<evidence type="ECO:0000313" key="2">
    <source>
        <dbReference type="Proteomes" id="UP000290174"/>
    </source>
</evidence>
<comment type="caution">
    <text evidence="1">The sequence shown here is derived from an EMBL/GenBank/DDBJ whole genome shotgun (WGS) entry which is preliminary data.</text>
</comment>
<sequence>MIDREQLIRTAWLERGKAQWDRSDKRRPISLSATAETRPVQLGEVSPEYDELIFNLMWTEFEGRPARWIVCEGVVVEAVSGPMPPEGRVPNSDDRPRHIALLSGGRTDKAQSDHSGSPQLTIFSDSDGVTNWLKQQPIDIAIVFVSRAALRILPVMIELVGPHRYLESDYLVRVFRALAAARTVSAYPNQQGRLSRDARAALSGLGDLRAPAPVRAAAYAAAAATHEPSVVEHAIVAARYAINAAEAEYPKNELLNALTADAGLFGERFSAVTVATSKLWPGEIPVSIAEGWRQLKQELLKRNEGWDAWTVWYDELLAGAPLNADLELIRAGLPEDVWNAGAKAVNFALQHSPFDIRSEEVSNSLERLPSPDAIPPQANIATQFAINQDGNLDLADDPPAATTMQAELYVEVRDKAIAFLALGHNQIADMVDPVARFLEAAPAAMAAVSITRLWSRGNSLRRRLKAHDVAISANDPADPAILTHQTAEALRDLVECYNVFIVGDAKGRQLDLARLGPQDRDPAKAIIEASIPVVNALSDEGSPATPAAVEAFKEQLNAALSATPGIDGDQAIDLARKTSGNAVITLVRSAYDRIRSEPGFAWKEYRAGVYRAVGTATVAVSSVPIVQFIAQNAEAIKTFVEQMFHNPTLIQIVDIIAKLASHL</sequence>